<sequence length="608" mass="65332">MTPSLAPASNHEEANTEGGPKLKGFLSFSPTALRRSAPPPPPRPTLGATMLTAATSLAILTTFLYRDTILASSTPAPSPHGSSIVDTGYAKYEGNRTFPNAVAYLGVPYAEPPLGRLRFRAPVPLKTSRVGLESGGKIVNAKEYPDFCIQGTTGSGDAGGAGSEDCLKVNVYAPAGATKNSKFPVLVYIHGGGYIYGNPRNWPFDHWVAQSPNTVIVSVYYRLSSFGFLAHPELRDDPTLGTLNAGFLDQIQALRWVKDHIASFGGDPGRVTINGESAGGSSVALHLVASNEGEQLFNRAIAQSVYRTPVPMPEQQVPLFQYYADQAGCGKGAVAEQVECLRKAPVSALARAQDSARPPAFTASGYNTFHPVVDGKVLTDYPTKLISQGKFARVPLIVGATTNETLSGGVDIASALVKFFPSITDTDIEELGQAYPIQAFDSENLRFQVLTGESELKCANSILGTAYSNAGLKTWVYRYNQRNPTNPNPAVTHAAENWMMFLGSNTGTNGSATFSPQTSAERAFVSELIAYWLSFVRTGDPNTHKLPKSPTWSGYTAGTRNKIVLQQEDTKDEKKSATRKSGSFLEKETKEETERCVVVAGLVETQQN</sequence>
<reference evidence="6 7" key="1">
    <citation type="journal article" date="2020" name="ISME J.">
        <title>Uncovering the hidden diversity of litter-decomposition mechanisms in mushroom-forming fungi.</title>
        <authorList>
            <person name="Floudas D."/>
            <person name="Bentzer J."/>
            <person name="Ahren D."/>
            <person name="Johansson T."/>
            <person name="Persson P."/>
            <person name="Tunlid A."/>
        </authorList>
    </citation>
    <scope>NUCLEOTIDE SEQUENCE [LARGE SCALE GENOMIC DNA]</scope>
    <source>
        <strain evidence="6 7">CBS 175.51</strain>
    </source>
</reference>
<keyword evidence="2 3" id="KW-0378">Hydrolase</keyword>
<feature type="domain" description="Carboxylesterase type B" evidence="5">
    <location>
        <begin position="83"/>
        <end position="570"/>
    </location>
</feature>
<dbReference type="InterPro" id="IPR029058">
    <property type="entry name" value="AB_hydrolase_fold"/>
</dbReference>
<proteinExistence type="inferred from homology"/>
<dbReference type="EC" id="3.1.1.-" evidence="3"/>
<feature type="region of interest" description="Disordered" evidence="4">
    <location>
        <begin position="1"/>
        <end position="25"/>
    </location>
</feature>
<evidence type="ECO:0000256" key="1">
    <source>
        <dbReference type="ARBA" id="ARBA00005964"/>
    </source>
</evidence>
<feature type="region of interest" description="Disordered" evidence="4">
    <location>
        <begin position="566"/>
        <end position="591"/>
    </location>
</feature>
<dbReference type="PROSITE" id="PS00122">
    <property type="entry name" value="CARBOXYLESTERASE_B_1"/>
    <property type="match status" value="1"/>
</dbReference>
<accession>A0A8H5CKE0</accession>
<dbReference type="Pfam" id="PF00135">
    <property type="entry name" value="COesterase"/>
    <property type="match status" value="1"/>
</dbReference>
<evidence type="ECO:0000256" key="4">
    <source>
        <dbReference type="SAM" id="MobiDB-lite"/>
    </source>
</evidence>
<dbReference type="Proteomes" id="UP000541558">
    <property type="component" value="Unassembled WGS sequence"/>
</dbReference>
<comment type="similarity">
    <text evidence="1 3">Belongs to the type-B carboxylesterase/lipase family.</text>
</comment>
<comment type="caution">
    <text evidence="6">The sequence shown here is derived from an EMBL/GenBank/DDBJ whole genome shotgun (WGS) entry which is preliminary data.</text>
</comment>
<dbReference type="InterPro" id="IPR002018">
    <property type="entry name" value="CarbesteraseB"/>
</dbReference>
<protein>
    <recommendedName>
        <fullName evidence="3">Carboxylic ester hydrolase</fullName>
        <ecNumber evidence="3">3.1.1.-</ecNumber>
    </recommendedName>
</protein>
<name>A0A8H5CKE0_9AGAR</name>
<organism evidence="6 7">
    <name type="scientific">Ephemerocybe angulata</name>
    <dbReference type="NCBI Taxonomy" id="980116"/>
    <lineage>
        <taxon>Eukaryota</taxon>
        <taxon>Fungi</taxon>
        <taxon>Dikarya</taxon>
        <taxon>Basidiomycota</taxon>
        <taxon>Agaricomycotina</taxon>
        <taxon>Agaricomycetes</taxon>
        <taxon>Agaricomycetidae</taxon>
        <taxon>Agaricales</taxon>
        <taxon>Agaricineae</taxon>
        <taxon>Psathyrellaceae</taxon>
        <taxon>Ephemerocybe</taxon>
    </lineage>
</organism>
<keyword evidence="7" id="KW-1185">Reference proteome</keyword>
<evidence type="ECO:0000259" key="5">
    <source>
        <dbReference type="Pfam" id="PF00135"/>
    </source>
</evidence>
<dbReference type="Gene3D" id="3.40.50.1820">
    <property type="entry name" value="alpha/beta hydrolase"/>
    <property type="match status" value="1"/>
</dbReference>
<dbReference type="AlphaFoldDB" id="A0A8H5CKE0"/>
<gene>
    <name evidence="6" type="ORF">D9611_001360</name>
</gene>
<evidence type="ECO:0000256" key="3">
    <source>
        <dbReference type="RuleBase" id="RU361235"/>
    </source>
</evidence>
<dbReference type="SUPFAM" id="SSF53474">
    <property type="entry name" value="alpha/beta-Hydrolases"/>
    <property type="match status" value="1"/>
</dbReference>
<dbReference type="EMBL" id="JAACJK010000001">
    <property type="protein sequence ID" value="KAF5342307.1"/>
    <property type="molecule type" value="Genomic_DNA"/>
</dbReference>
<evidence type="ECO:0000313" key="7">
    <source>
        <dbReference type="Proteomes" id="UP000541558"/>
    </source>
</evidence>
<dbReference type="InterPro" id="IPR019826">
    <property type="entry name" value="Carboxylesterase_B_AS"/>
</dbReference>
<dbReference type="PANTHER" id="PTHR11559">
    <property type="entry name" value="CARBOXYLESTERASE"/>
    <property type="match status" value="1"/>
</dbReference>
<evidence type="ECO:0000256" key="2">
    <source>
        <dbReference type="ARBA" id="ARBA00022801"/>
    </source>
</evidence>
<dbReference type="InterPro" id="IPR050309">
    <property type="entry name" value="Type-B_Carboxylest/Lipase"/>
</dbReference>
<dbReference type="OrthoDB" id="408631at2759"/>
<evidence type="ECO:0000313" key="6">
    <source>
        <dbReference type="EMBL" id="KAF5342307.1"/>
    </source>
</evidence>
<dbReference type="GO" id="GO:0016787">
    <property type="term" value="F:hydrolase activity"/>
    <property type="evidence" value="ECO:0007669"/>
    <property type="project" value="UniProtKB-KW"/>
</dbReference>